<dbReference type="PANTHER" id="PTHR13193">
    <property type="entry name" value="CGI-140"/>
    <property type="match status" value="1"/>
</dbReference>
<dbReference type="GO" id="GO:0005789">
    <property type="term" value="C:endoplasmic reticulum membrane"/>
    <property type="evidence" value="ECO:0007669"/>
    <property type="project" value="InterPro"/>
</dbReference>
<dbReference type="AlphaFoldDB" id="A0A2I1FVU5"/>
<keyword evidence="4 6" id="KW-1133">Transmembrane helix</keyword>
<feature type="transmembrane region" description="Helical" evidence="6">
    <location>
        <begin position="34"/>
        <end position="57"/>
    </location>
</feature>
<dbReference type="Proteomes" id="UP000234323">
    <property type="component" value="Unassembled WGS sequence"/>
</dbReference>
<evidence type="ECO:0008006" key="9">
    <source>
        <dbReference type="Google" id="ProtNLM"/>
    </source>
</evidence>
<comment type="subcellular location">
    <subcellularLocation>
        <location evidence="1">Membrane</location>
    </subcellularLocation>
</comment>
<dbReference type="InterPro" id="IPR005351">
    <property type="entry name" value="ASTER"/>
</dbReference>
<dbReference type="Pfam" id="PF03669">
    <property type="entry name" value="ASTER"/>
    <property type="match status" value="1"/>
</dbReference>
<keyword evidence="8" id="KW-1185">Reference proteome</keyword>
<dbReference type="OrthoDB" id="284718at2759"/>
<feature type="transmembrane region" description="Helical" evidence="6">
    <location>
        <begin position="78"/>
        <end position="98"/>
    </location>
</feature>
<accession>A0A2I1FVU5</accession>
<reference evidence="7 8" key="1">
    <citation type="submission" date="2015-10" db="EMBL/GenBank/DDBJ databases">
        <title>Genome analyses suggest a sexual origin of heterokaryosis in a supposedly ancient asexual fungus.</title>
        <authorList>
            <person name="Ropars J."/>
            <person name="Sedzielewska K."/>
            <person name="Noel J."/>
            <person name="Charron P."/>
            <person name="Farinelli L."/>
            <person name="Marton T."/>
            <person name="Kruger M."/>
            <person name="Pelin A."/>
            <person name="Brachmann A."/>
            <person name="Corradi N."/>
        </authorList>
    </citation>
    <scope>NUCLEOTIDE SEQUENCE [LARGE SCALE GENOMIC DNA]</scope>
    <source>
        <strain evidence="7 8">A4</strain>
    </source>
</reference>
<protein>
    <recommendedName>
        <fullName evidence="9">Protein Asterix</fullName>
    </recommendedName>
</protein>
<evidence type="ECO:0000256" key="3">
    <source>
        <dbReference type="ARBA" id="ARBA00022692"/>
    </source>
</evidence>
<name>A0A2I1FVU5_9GLOM</name>
<dbReference type="EMBL" id="LLXI01000030">
    <property type="protein sequence ID" value="PKY38508.1"/>
    <property type="molecule type" value="Genomic_DNA"/>
</dbReference>
<evidence type="ECO:0000256" key="5">
    <source>
        <dbReference type="ARBA" id="ARBA00023136"/>
    </source>
</evidence>
<dbReference type="PANTHER" id="PTHR13193:SF0">
    <property type="entry name" value="PAT COMPLEX SUBUNIT ASTERIX"/>
    <property type="match status" value="1"/>
</dbReference>
<dbReference type="GO" id="GO:0045048">
    <property type="term" value="P:protein insertion into ER membrane"/>
    <property type="evidence" value="ECO:0007669"/>
    <property type="project" value="InterPro"/>
</dbReference>
<comment type="similarity">
    <text evidence="2">Belongs to the Asterix family.</text>
</comment>
<dbReference type="VEuPathDB" id="FungiDB:RhiirFUN_004890"/>
<evidence type="ECO:0000313" key="7">
    <source>
        <dbReference type="EMBL" id="PKY38508.1"/>
    </source>
</evidence>
<comment type="caution">
    <text evidence="7">The sequence shown here is derived from an EMBL/GenBank/DDBJ whole genome shotgun (WGS) entry which is preliminary data.</text>
</comment>
<dbReference type="VEuPathDB" id="FungiDB:RhiirA1_410086"/>
<evidence type="ECO:0000256" key="1">
    <source>
        <dbReference type="ARBA" id="ARBA00004370"/>
    </source>
</evidence>
<proteinExistence type="inferred from homology"/>
<gene>
    <name evidence="7" type="ORF">RhiirA4_392099</name>
</gene>
<evidence type="ECO:0000313" key="8">
    <source>
        <dbReference type="Proteomes" id="UP000234323"/>
    </source>
</evidence>
<evidence type="ECO:0000256" key="2">
    <source>
        <dbReference type="ARBA" id="ARBA00009066"/>
    </source>
</evidence>
<evidence type="ECO:0000256" key="4">
    <source>
        <dbReference type="ARBA" id="ARBA00022989"/>
    </source>
</evidence>
<evidence type="ECO:0000256" key="6">
    <source>
        <dbReference type="SAM" id="Phobius"/>
    </source>
</evidence>
<organism evidence="7 8">
    <name type="scientific">Rhizophagus irregularis</name>
    <dbReference type="NCBI Taxonomy" id="588596"/>
    <lineage>
        <taxon>Eukaryota</taxon>
        <taxon>Fungi</taxon>
        <taxon>Fungi incertae sedis</taxon>
        <taxon>Mucoromycota</taxon>
        <taxon>Glomeromycotina</taxon>
        <taxon>Glomeromycetes</taxon>
        <taxon>Glomerales</taxon>
        <taxon>Glomeraceae</taxon>
        <taxon>Rhizophagus</taxon>
    </lineage>
</organism>
<dbReference type="GO" id="GO:0044183">
    <property type="term" value="F:protein folding chaperone"/>
    <property type="evidence" value="ECO:0007669"/>
    <property type="project" value="InterPro"/>
</dbReference>
<dbReference type="VEuPathDB" id="FungiDB:FUN_023836"/>
<keyword evidence="5 6" id="KW-0472">Membrane</keyword>
<keyword evidence="3 6" id="KW-0812">Transmembrane</keyword>
<sequence>MSTTSDPKRPNAIVQYTPPVKHIDEIDPELYGTFSLILSFVGLIFKIKWSSWAAFIFGIISITNERASDQDPNAGRTAFSSLLFATSGLGINYLYLFIRIPDPTSQSDKS</sequence>